<name>A0AAD6LD86_9ROSI</name>
<sequence>MHTAEVEHLGIYRDWNMSFSETSKQIKEGLAFFALMKYRLLTTGTVLVASSNRAPRDLNQETEGGKLRTTVSAEGNVGSGGASSRIVTC</sequence>
<evidence type="ECO:0000313" key="2">
    <source>
        <dbReference type="EMBL" id="KAJ6957186.1"/>
    </source>
</evidence>
<keyword evidence="3" id="KW-1185">Reference proteome</keyword>
<dbReference type="EMBL" id="JAQIZT010000018">
    <property type="protein sequence ID" value="KAJ6957186.1"/>
    <property type="molecule type" value="Genomic_DNA"/>
</dbReference>
<gene>
    <name evidence="2" type="ORF">NC653_039194</name>
</gene>
<protein>
    <submittedName>
        <fullName evidence="2">Uncharacterized protein</fullName>
    </submittedName>
</protein>
<reference evidence="2 3" key="1">
    <citation type="journal article" date="2023" name="Mol. Ecol. Resour.">
        <title>Chromosome-level genome assembly of a triploid poplar Populus alba 'Berolinensis'.</title>
        <authorList>
            <person name="Chen S."/>
            <person name="Yu Y."/>
            <person name="Wang X."/>
            <person name="Wang S."/>
            <person name="Zhang T."/>
            <person name="Zhou Y."/>
            <person name="He R."/>
            <person name="Meng N."/>
            <person name="Wang Y."/>
            <person name="Liu W."/>
            <person name="Liu Z."/>
            <person name="Liu J."/>
            <person name="Guo Q."/>
            <person name="Huang H."/>
            <person name="Sederoff R.R."/>
            <person name="Wang G."/>
            <person name="Qu G."/>
            <person name="Chen S."/>
        </authorList>
    </citation>
    <scope>NUCLEOTIDE SEQUENCE [LARGE SCALE GENOMIC DNA]</scope>
    <source>
        <strain evidence="2">SC-2020</strain>
    </source>
</reference>
<feature type="compositionally biased region" description="Basic and acidic residues" evidence="1">
    <location>
        <begin position="56"/>
        <end position="66"/>
    </location>
</feature>
<evidence type="ECO:0000256" key="1">
    <source>
        <dbReference type="SAM" id="MobiDB-lite"/>
    </source>
</evidence>
<dbReference type="AlphaFoldDB" id="A0AAD6LD86"/>
<accession>A0AAD6LD86</accession>
<comment type="caution">
    <text evidence="2">The sequence shown here is derived from an EMBL/GenBank/DDBJ whole genome shotgun (WGS) entry which is preliminary data.</text>
</comment>
<dbReference type="Proteomes" id="UP001164929">
    <property type="component" value="Chromosome 18"/>
</dbReference>
<feature type="region of interest" description="Disordered" evidence="1">
    <location>
        <begin position="56"/>
        <end position="89"/>
    </location>
</feature>
<organism evidence="2 3">
    <name type="scientific">Populus alba x Populus x berolinensis</name>
    <dbReference type="NCBI Taxonomy" id="444605"/>
    <lineage>
        <taxon>Eukaryota</taxon>
        <taxon>Viridiplantae</taxon>
        <taxon>Streptophyta</taxon>
        <taxon>Embryophyta</taxon>
        <taxon>Tracheophyta</taxon>
        <taxon>Spermatophyta</taxon>
        <taxon>Magnoliopsida</taxon>
        <taxon>eudicotyledons</taxon>
        <taxon>Gunneridae</taxon>
        <taxon>Pentapetalae</taxon>
        <taxon>rosids</taxon>
        <taxon>fabids</taxon>
        <taxon>Malpighiales</taxon>
        <taxon>Salicaceae</taxon>
        <taxon>Saliceae</taxon>
        <taxon>Populus</taxon>
    </lineage>
</organism>
<evidence type="ECO:0000313" key="3">
    <source>
        <dbReference type="Proteomes" id="UP001164929"/>
    </source>
</evidence>
<proteinExistence type="predicted"/>